<proteinExistence type="predicted"/>
<dbReference type="Gene3D" id="3.40.960.10">
    <property type="entry name" value="VSR Endonuclease"/>
    <property type="match status" value="1"/>
</dbReference>
<protein>
    <recommendedName>
        <fullName evidence="1">DUF559 domain-containing protein</fullName>
    </recommendedName>
</protein>
<sequence length="278" mass="30525">MEVTRALTLCGGVARRPALAKLGVSDAALRRAVRAGLPQPARGLYALPSAAPADVALLLRRQVLTCISAAPFYGLWAVTPAGLRHVCYQRGIAAEDEVAHRELILPPHPHRPVAALGDVLIHALRCLPPRESLVMVECAVQRGDMSVQFLQERLPGRRNGKARQVLGWVDRGAESLLETLARTTFRQAGIHVDAQVYIEGVGYVDLLLEGWLVVELDGRQHGEWAQVRKDHQRNNRSVVQGYTVLRYYYADVVHRPEQMLAEVLAVLSGAGGARQAPR</sequence>
<evidence type="ECO:0000259" key="1">
    <source>
        <dbReference type="Pfam" id="PF04480"/>
    </source>
</evidence>
<comment type="caution">
    <text evidence="2">The sequence shown here is derived from an EMBL/GenBank/DDBJ whole genome shotgun (WGS) entry which is preliminary data.</text>
</comment>
<name>A0A328HKG8_ARTGO</name>
<reference evidence="2 3" key="1">
    <citation type="submission" date="2018-04" db="EMBL/GenBank/DDBJ databases">
        <title>Bacteria isolated from cave deposits of Manipur.</title>
        <authorList>
            <person name="Sahoo D."/>
            <person name="Sarangthem I."/>
            <person name="Nandeibam J."/>
        </authorList>
    </citation>
    <scope>NUCLEOTIDE SEQUENCE [LARGE SCALE GENOMIC DNA]</scope>
    <source>
        <strain evidence="3">mrc11</strain>
    </source>
</reference>
<accession>A0A328HKG8</accession>
<gene>
    <name evidence="2" type="ORF">DBZ45_02435</name>
</gene>
<dbReference type="RefSeq" id="WP_111902388.1">
    <property type="nucleotide sequence ID" value="NZ_QLNP01000017.1"/>
</dbReference>
<dbReference type="OrthoDB" id="5144556at2"/>
<feature type="domain" description="DUF559" evidence="1">
    <location>
        <begin position="208"/>
        <end position="267"/>
    </location>
</feature>
<dbReference type="EMBL" id="QLNP01000017">
    <property type="protein sequence ID" value="RAM39012.1"/>
    <property type="molecule type" value="Genomic_DNA"/>
</dbReference>
<dbReference type="InterPro" id="IPR007569">
    <property type="entry name" value="DUF559"/>
</dbReference>
<evidence type="ECO:0000313" key="2">
    <source>
        <dbReference type="EMBL" id="RAM39012.1"/>
    </source>
</evidence>
<dbReference type="Pfam" id="PF04480">
    <property type="entry name" value="DUF559"/>
    <property type="match status" value="1"/>
</dbReference>
<dbReference type="AlphaFoldDB" id="A0A328HKG8"/>
<evidence type="ECO:0000313" key="3">
    <source>
        <dbReference type="Proteomes" id="UP000249166"/>
    </source>
</evidence>
<organism evidence="2 3">
    <name type="scientific">Arthrobacter globiformis</name>
    <dbReference type="NCBI Taxonomy" id="1665"/>
    <lineage>
        <taxon>Bacteria</taxon>
        <taxon>Bacillati</taxon>
        <taxon>Actinomycetota</taxon>
        <taxon>Actinomycetes</taxon>
        <taxon>Micrococcales</taxon>
        <taxon>Micrococcaceae</taxon>
        <taxon>Arthrobacter</taxon>
    </lineage>
</organism>
<dbReference type="Proteomes" id="UP000249166">
    <property type="component" value="Unassembled WGS sequence"/>
</dbReference>